<dbReference type="Proteomes" id="UP001163321">
    <property type="component" value="Chromosome 1"/>
</dbReference>
<evidence type="ECO:0000313" key="2">
    <source>
        <dbReference type="Proteomes" id="UP001163321"/>
    </source>
</evidence>
<comment type="caution">
    <text evidence="1">The sequence shown here is derived from an EMBL/GenBank/DDBJ whole genome shotgun (WGS) entry which is preliminary data.</text>
</comment>
<protein>
    <submittedName>
        <fullName evidence="1">Uncharacterized protein</fullName>
    </submittedName>
</protein>
<reference evidence="1 2" key="1">
    <citation type="journal article" date="2022" name="bioRxiv">
        <title>The genome of the oomycete Peronosclerospora sorghi, a cosmopolitan pathogen of maize and sorghum, is inflated with dispersed pseudogenes.</title>
        <authorList>
            <person name="Fletcher K."/>
            <person name="Martin F."/>
            <person name="Isakeit T."/>
            <person name="Cavanaugh K."/>
            <person name="Magill C."/>
            <person name="Michelmore R."/>
        </authorList>
    </citation>
    <scope>NUCLEOTIDE SEQUENCE [LARGE SCALE GENOMIC DNA]</scope>
    <source>
        <strain evidence="1">P6</strain>
    </source>
</reference>
<keyword evidence="2" id="KW-1185">Reference proteome</keyword>
<evidence type="ECO:0000313" key="1">
    <source>
        <dbReference type="EMBL" id="KAI9921955.1"/>
    </source>
</evidence>
<gene>
    <name evidence="1" type="ORF">PsorP6_001591</name>
</gene>
<organism evidence="1 2">
    <name type="scientific">Peronosclerospora sorghi</name>
    <dbReference type="NCBI Taxonomy" id="230839"/>
    <lineage>
        <taxon>Eukaryota</taxon>
        <taxon>Sar</taxon>
        <taxon>Stramenopiles</taxon>
        <taxon>Oomycota</taxon>
        <taxon>Peronosporomycetes</taxon>
        <taxon>Peronosporales</taxon>
        <taxon>Peronosporaceae</taxon>
        <taxon>Peronosclerospora</taxon>
    </lineage>
</organism>
<dbReference type="EMBL" id="CM047580">
    <property type="protein sequence ID" value="KAI9921955.1"/>
    <property type="molecule type" value="Genomic_DNA"/>
</dbReference>
<sequence>MGLDNNRDSGIMVLKQKQFIAKLLDRFDQSDANPVRNPLVIGQDLSPSDEHATFDNKSR</sequence>
<accession>A0ACC0WSR3</accession>
<proteinExistence type="predicted"/>
<name>A0ACC0WSR3_9STRA</name>